<evidence type="ECO:0000256" key="9">
    <source>
        <dbReference type="ARBA" id="ARBA00023002"/>
    </source>
</evidence>
<comment type="cofactor">
    <cofactor evidence="1 13">
        <name>heme</name>
        <dbReference type="ChEBI" id="CHEBI:30413"/>
    </cofactor>
</comment>
<evidence type="ECO:0000256" key="8">
    <source>
        <dbReference type="ARBA" id="ARBA00022848"/>
    </source>
</evidence>
<evidence type="ECO:0000256" key="5">
    <source>
        <dbReference type="ARBA" id="ARBA00022617"/>
    </source>
</evidence>
<dbReference type="InterPro" id="IPR002401">
    <property type="entry name" value="Cyt_P450_E_grp-I"/>
</dbReference>
<dbReference type="PANTHER" id="PTHR24292">
    <property type="entry name" value="CYTOCHROME P450"/>
    <property type="match status" value="1"/>
</dbReference>
<dbReference type="PROSITE" id="PS00086">
    <property type="entry name" value="CYTOCHROME_P450"/>
    <property type="match status" value="1"/>
</dbReference>
<dbReference type="FunFam" id="1.10.630.10:FF:000042">
    <property type="entry name" value="Cytochrome P450"/>
    <property type="match status" value="1"/>
</dbReference>
<dbReference type="Gene3D" id="1.10.630.10">
    <property type="entry name" value="Cytochrome P450"/>
    <property type="match status" value="1"/>
</dbReference>
<dbReference type="GO" id="GO:0005789">
    <property type="term" value="C:endoplasmic reticulum membrane"/>
    <property type="evidence" value="ECO:0007669"/>
    <property type="project" value="UniProtKB-SubCell"/>
</dbReference>
<keyword evidence="5 13" id="KW-0349">Heme</keyword>
<dbReference type="SUPFAM" id="SSF48264">
    <property type="entry name" value="Cytochrome P450"/>
    <property type="match status" value="1"/>
</dbReference>
<dbReference type="InterPro" id="IPR036396">
    <property type="entry name" value="Cyt_P450_sf"/>
</dbReference>
<evidence type="ECO:0000313" key="15">
    <source>
        <dbReference type="EMBL" id="ALD15926.1"/>
    </source>
</evidence>
<evidence type="ECO:0000256" key="3">
    <source>
        <dbReference type="ARBA" id="ARBA00004406"/>
    </source>
</evidence>
<accession>A0A0M5K0Q7</accession>
<dbReference type="AlphaFoldDB" id="A0A0M5K0Q7"/>
<dbReference type="GO" id="GO:0020037">
    <property type="term" value="F:heme binding"/>
    <property type="evidence" value="ECO:0007669"/>
    <property type="project" value="InterPro"/>
</dbReference>
<dbReference type="PRINTS" id="PR00385">
    <property type="entry name" value="P450"/>
</dbReference>
<dbReference type="EMBL" id="KR012851">
    <property type="protein sequence ID" value="ALD15926.1"/>
    <property type="molecule type" value="mRNA"/>
</dbReference>
<comment type="similarity">
    <text evidence="4 14">Belongs to the cytochrome P450 family.</text>
</comment>
<dbReference type="PRINTS" id="PR00463">
    <property type="entry name" value="EP450I"/>
</dbReference>
<reference evidence="15" key="1">
    <citation type="journal article" date="2015" name="Insect Biochem. Mol. Biol.">
        <title>Cytochrome P450s from the Chinese white pine beetle, Dendroctonus armandi (Curculionidae: Scolytinae): Expression profiles of different stages and responses to host allelochemicals.</title>
        <authorList>
            <person name="Dai L."/>
            <person name="Ma M."/>
            <person name="Wang C."/>
            <person name="Shi Q."/>
            <person name="Zhang R."/>
            <person name="Chen H."/>
        </authorList>
    </citation>
    <scope>NUCLEOTIDE SEQUENCE</scope>
</reference>
<evidence type="ECO:0000256" key="10">
    <source>
        <dbReference type="ARBA" id="ARBA00023004"/>
    </source>
</evidence>
<dbReference type="PANTHER" id="PTHR24292:SF54">
    <property type="entry name" value="CYP9F3-RELATED"/>
    <property type="match status" value="1"/>
</dbReference>
<dbReference type="GO" id="GO:0004497">
    <property type="term" value="F:monooxygenase activity"/>
    <property type="evidence" value="ECO:0007669"/>
    <property type="project" value="UniProtKB-KW"/>
</dbReference>
<evidence type="ECO:0000256" key="7">
    <source>
        <dbReference type="ARBA" id="ARBA00022824"/>
    </source>
</evidence>
<sequence length="523" mass="60142">MLLIICAAVLALYCLLVQPYNYWKLRSVKQSNPWPLFGDSWRTLFRVMDVAEVVSFYYNSMPNVRYYGIYQFFKPKLVISDPELIRRVTVKDFDHFVDHVAQTNPKSDPLFSKNILNLKGDEWRKMRSTLSAAFTGSKMKIIFGLVSDAAKDFVDYHENQQSQVNEVEMKDAFSRFATDVIATSALGVKVNSLAEQNNSFFQMGKELTEFRFPLVFKMLLLQMFPRIYQYFELQIFRKEVTEFFSNLVHTTVATREAKGIYRPDMIQILMEASKGIHKDKNEDAIKVDFDAGDEDTEITGITQEITTDDMTAQALLFFFAGFDSVSSLLTFATYELAVNGNVQDKLREEIFDTLEKTNGTITYEALSNMKYLDMVVSEALRKWPPFVILGRECTKTYTIKPTLPEEKTLVISKGTGIHIPCYAIHHDPKYFPNPEQFDPERFSAANRSKLTPYTVLGFGQGPRSCLGSRFALMETKIIIFHLLSRLEIVTTERTQIPLKLSKKFGINIRPEKGLWIGFKKLLL</sequence>
<protein>
    <submittedName>
        <fullName evidence="15">Cytochrome P450</fullName>
    </submittedName>
</protein>
<proteinExistence type="evidence at transcript level"/>
<evidence type="ECO:0000256" key="1">
    <source>
        <dbReference type="ARBA" id="ARBA00001971"/>
    </source>
</evidence>
<dbReference type="GO" id="GO:0016705">
    <property type="term" value="F:oxidoreductase activity, acting on paired donors, with incorporation or reduction of molecular oxygen"/>
    <property type="evidence" value="ECO:0007669"/>
    <property type="project" value="InterPro"/>
</dbReference>
<dbReference type="CDD" id="cd11056">
    <property type="entry name" value="CYP6-like"/>
    <property type="match status" value="1"/>
</dbReference>
<keyword evidence="12" id="KW-0472">Membrane</keyword>
<name>A0A0M5K0Q7_9CUCU</name>
<evidence type="ECO:0000256" key="4">
    <source>
        <dbReference type="ARBA" id="ARBA00010617"/>
    </source>
</evidence>
<organism evidence="15">
    <name type="scientific">Dendroctonus armandi</name>
    <dbReference type="NCBI Taxonomy" id="77159"/>
    <lineage>
        <taxon>Eukaryota</taxon>
        <taxon>Metazoa</taxon>
        <taxon>Ecdysozoa</taxon>
        <taxon>Arthropoda</taxon>
        <taxon>Hexapoda</taxon>
        <taxon>Insecta</taxon>
        <taxon>Pterygota</taxon>
        <taxon>Neoptera</taxon>
        <taxon>Endopterygota</taxon>
        <taxon>Coleoptera</taxon>
        <taxon>Polyphaga</taxon>
        <taxon>Cucujiformia</taxon>
        <taxon>Curculionidae</taxon>
        <taxon>Scolytinae</taxon>
        <taxon>Dendroctonus</taxon>
    </lineage>
</organism>
<evidence type="ECO:0000256" key="14">
    <source>
        <dbReference type="RuleBase" id="RU000461"/>
    </source>
</evidence>
<keyword evidence="6 13" id="KW-0479">Metal-binding</keyword>
<evidence type="ECO:0000256" key="6">
    <source>
        <dbReference type="ARBA" id="ARBA00022723"/>
    </source>
</evidence>
<dbReference type="InterPro" id="IPR017972">
    <property type="entry name" value="Cyt_P450_CS"/>
</dbReference>
<evidence type="ECO:0000256" key="11">
    <source>
        <dbReference type="ARBA" id="ARBA00023033"/>
    </source>
</evidence>
<evidence type="ECO:0000256" key="2">
    <source>
        <dbReference type="ARBA" id="ARBA00004174"/>
    </source>
</evidence>
<dbReference type="Pfam" id="PF00067">
    <property type="entry name" value="p450"/>
    <property type="match status" value="1"/>
</dbReference>
<dbReference type="InterPro" id="IPR050476">
    <property type="entry name" value="Insect_CytP450_Detox"/>
</dbReference>
<feature type="binding site" description="axial binding residue" evidence="13">
    <location>
        <position position="465"/>
    </location>
    <ligand>
        <name>heme</name>
        <dbReference type="ChEBI" id="CHEBI:30413"/>
    </ligand>
    <ligandPart>
        <name>Fe</name>
        <dbReference type="ChEBI" id="CHEBI:18248"/>
    </ligandPart>
</feature>
<evidence type="ECO:0000256" key="12">
    <source>
        <dbReference type="ARBA" id="ARBA00023136"/>
    </source>
</evidence>
<evidence type="ECO:0000256" key="13">
    <source>
        <dbReference type="PIRSR" id="PIRSR602401-1"/>
    </source>
</evidence>
<keyword evidence="10 13" id="KW-0408">Iron</keyword>
<keyword evidence="8" id="KW-0492">Microsome</keyword>
<gene>
    <name evidence="15" type="primary">CYP9AN1</name>
</gene>
<keyword evidence="9 14" id="KW-0560">Oxidoreductase</keyword>
<keyword evidence="7" id="KW-0256">Endoplasmic reticulum</keyword>
<dbReference type="GO" id="GO:0005506">
    <property type="term" value="F:iron ion binding"/>
    <property type="evidence" value="ECO:0007669"/>
    <property type="project" value="InterPro"/>
</dbReference>
<keyword evidence="11 14" id="KW-0503">Monooxygenase</keyword>
<dbReference type="InterPro" id="IPR001128">
    <property type="entry name" value="Cyt_P450"/>
</dbReference>
<comment type="subcellular location">
    <subcellularLocation>
        <location evidence="3">Endoplasmic reticulum membrane</location>
        <topology evidence="3">Peripheral membrane protein</topology>
    </subcellularLocation>
    <subcellularLocation>
        <location evidence="2">Microsome membrane</location>
        <topology evidence="2">Peripheral membrane protein</topology>
    </subcellularLocation>
</comment>